<keyword evidence="4" id="KW-1185">Reference proteome</keyword>
<feature type="domain" description="DUF2423" evidence="2">
    <location>
        <begin position="1"/>
        <end position="39"/>
    </location>
</feature>
<evidence type="ECO:0000256" key="1">
    <source>
        <dbReference type="SAM" id="MobiDB-lite"/>
    </source>
</evidence>
<accession>A0ABD3R7Y4</accession>
<gene>
    <name evidence="3" type="ORF">ACHAXA_004681</name>
</gene>
<proteinExistence type="predicted"/>
<reference evidence="3 4" key="1">
    <citation type="submission" date="2024-10" db="EMBL/GenBank/DDBJ databases">
        <title>Updated reference genomes for cyclostephanoid diatoms.</title>
        <authorList>
            <person name="Roberts W.R."/>
            <person name="Alverson A.J."/>
        </authorList>
    </citation>
    <scope>NUCLEOTIDE SEQUENCE [LARGE SCALE GENOMIC DNA]</scope>
    <source>
        <strain evidence="3 4">AJA228-03</strain>
    </source>
</reference>
<evidence type="ECO:0000313" key="3">
    <source>
        <dbReference type="EMBL" id="KAL3808913.1"/>
    </source>
</evidence>
<name>A0ABD3R7Y4_9STRA</name>
<dbReference type="EMBL" id="JALLPB020000459">
    <property type="protein sequence ID" value="KAL3808913.1"/>
    <property type="molecule type" value="Genomic_DNA"/>
</dbReference>
<feature type="compositionally biased region" description="Polar residues" evidence="1">
    <location>
        <begin position="57"/>
        <end position="66"/>
    </location>
</feature>
<dbReference type="Proteomes" id="UP001530377">
    <property type="component" value="Unassembled WGS sequence"/>
</dbReference>
<feature type="compositionally biased region" description="Polar residues" evidence="1">
    <location>
        <begin position="84"/>
        <end position="95"/>
    </location>
</feature>
<comment type="caution">
    <text evidence="3">The sequence shown here is derived from an EMBL/GenBank/DDBJ whole genome shotgun (WGS) entry which is preliminary data.</text>
</comment>
<dbReference type="Pfam" id="PF10338">
    <property type="entry name" value="YBL028C_N"/>
    <property type="match status" value="1"/>
</dbReference>
<feature type="compositionally biased region" description="Basic residues" evidence="1">
    <location>
        <begin position="149"/>
        <end position="161"/>
    </location>
</feature>
<evidence type="ECO:0000259" key="2">
    <source>
        <dbReference type="Pfam" id="PF10338"/>
    </source>
</evidence>
<dbReference type="InterPro" id="IPR019434">
    <property type="entry name" value="DUF2423"/>
</dbReference>
<feature type="region of interest" description="Disordered" evidence="1">
    <location>
        <begin position="56"/>
        <end position="167"/>
    </location>
</feature>
<organism evidence="3 4">
    <name type="scientific">Cyclostephanos tholiformis</name>
    <dbReference type="NCBI Taxonomy" id="382380"/>
    <lineage>
        <taxon>Eukaryota</taxon>
        <taxon>Sar</taxon>
        <taxon>Stramenopiles</taxon>
        <taxon>Ochrophyta</taxon>
        <taxon>Bacillariophyta</taxon>
        <taxon>Coscinodiscophyceae</taxon>
        <taxon>Thalassiosirophycidae</taxon>
        <taxon>Stephanodiscales</taxon>
        <taxon>Stephanodiscaceae</taxon>
        <taxon>Cyclostephanos</taxon>
    </lineage>
</organism>
<evidence type="ECO:0000313" key="4">
    <source>
        <dbReference type="Proteomes" id="UP001530377"/>
    </source>
</evidence>
<sequence>MAKSIRSKAKRKNRTEFRKTIGTDVAKANMAIVQSKLQECITSSQLNSFERLAKLLSGNNNDTNSADIGGEKKEDDEDVVMLTSEISAGKNSSSRGGKDASKIPTKKMTKMTGQYGDRTSRKMGEKKSRKDCSTGSGRGRDRSIEGRYAGRRSSSKKRGSGKKLATI</sequence>
<feature type="compositionally biased region" description="Basic and acidic residues" evidence="1">
    <location>
        <begin position="118"/>
        <end position="145"/>
    </location>
</feature>
<protein>
    <recommendedName>
        <fullName evidence="2">DUF2423 domain-containing protein</fullName>
    </recommendedName>
</protein>
<dbReference type="AlphaFoldDB" id="A0ABD3R7Y4"/>